<evidence type="ECO:0000256" key="3">
    <source>
        <dbReference type="ARBA" id="ARBA00022989"/>
    </source>
</evidence>
<feature type="transmembrane region" description="Helical" evidence="5">
    <location>
        <begin position="423"/>
        <end position="448"/>
    </location>
</feature>
<keyword evidence="8" id="KW-1185">Reference proteome</keyword>
<gene>
    <name evidence="7" type="ORF">PLXY2_LOCUS13813</name>
</gene>
<evidence type="ECO:0000256" key="2">
    <source>
        <dbReference type="ARBA" id="ARBA00022692"/>
    </source>
</evidence>
<feature type="transmembrane region" description="Helical" evidence="5">
    <location>
        <begin position="341"/>
        <end position="359"/>
    </location>
</feature>
<evidence type="ECO:0000313" key="7">
    <source>
        <dbReference type="EMBL" id="CAG9135574.1"/>
    </source>
</evidence>
<dbReference type="EMBL" id="CAJHNJ030000107">
    <property type="protein sequence ID" value="CAG9135574.1"/>
    <property type="molecule type" value="Genomic_DNA"/>
</dbReference>
<dbReference type="GO" id="GO:0022857">
    <property type="term" value="F:transmembrane transporter activity"/>
    <property type="evidence" value="ECO:0007669"/>
    <property type="project" value="InterPro"/>
</dbReference>
<accession>A0A8S4G6T2</accession>
<comment type="caution">
    <text evidence="7">The sequence shown here is derived from an EMBL/GenBank/DDBJ whole genome shotgun (WGS) entry which is preliminary data.</text>
</comment>
<dbReference type="PANTHER" id="PTHR24064">
    <property type="entry name" value="SOLUTE CARRIER FAMILY 22 MEMBER"/>
    <property type="match status" value="1"/>
</dbReference>
<keyword evidence="3 5" id="KW-1133">Transmembrane helix</keyword>
<feature type="transmembrane region" description="Helical" evidence="5">
    <location>
        <begin position="365"/>
        <end position="388"/>
    </location>
</feature>
<dbReference type="Proteomes" id="UP000653454">
    <property type="component" value="Unassembled WGS sequence"/>
</dbReference>
<comment type="subcellular location">
    <subcellularLocation>
        <location evidence="1">Membrane</location>
        <topology evidence="1">Multi-pass membrane protein</topology>
    </subcellularLocation>
</comment>
<feature type="transmembrane region" description="Helical" evidence="5">
    <location>
        <begin position="196"/>
        <end position="214"/>
    </location>
</feature>
<evidence type="ECO:0000313" key="8">
    <source>
        <dbReference type="Proteomes" id="UP000653454"/>
    </source>
</evidence>
<proteinExistence type="predicted"/>
<dbReference type="SUPFAM" id="SSF103473">
    <property type="entry name" value="MFS general substrate transporter"/>
    <property type="match status" value="1"/>
</dbReference>
<feature type="transmembrane region" description="Helical" evidence="5">
    <location>
        <begin position="82"/>
        <end position="100"/>
    </location>
</feature>
<sequence length="477" mass="53754">MGVEEKTEKIVELDDVLRKFALSQKYHNQFDQQCYARVPLDEAATCFEVNQSKLVPCNDWVYENPDSFVGEFQLACQEWKRTLVGTISSFGNMLGLLIVGPVSDRIGRKNTLIMTGVIGGVLGLAKSFATNYWLYVVLEMANAALGDVCSPAFMLAVEIVSVRDRAKYYMVTQLGFQIGNFMLVLVAWLFPYYRTLLRVIYAPLLLFILYAYFIDESPRWLLTKEKKKEAVSILEKAAKKNNIILEKSWLENLTCEKEDKSGQIGYLALLKTTFSSKVLLQRFLICLVWWTTSTFVAWGLTVNSVLWGGNKYLNYALIPMVDIPAAFTMGYVLIRFKRKMPLMISFSCAALFFFIQLFLPSDLNWLSIMFFLGGKFMAAIFFNITYVFTSELFPTHTRNSMHALCSSIGRIGSILAPQTPLLLTYWTGLPAVLFGSASALAAFVTIFVPDTADDSLPDTVHQAEFVGTNEGKNKTAI</sequence>
<dbReference type="InterPro" id="IPR005829">
    <property type="entry name" value="Sugar_transporter_CS"/>
</dbReference>
<protein>
    <submittedName>
        <fullName evidence="7">(diamondback moth) hypothetical protein</fullName>
    </submittedName>
</protein>
<feature type="domain" description="Major facilitator superfamily (MFS) profile" evidence="6">
    <location>
        <begin position="1"/>
        <end position="453"/>
    </location>
</feature>
<feature type="transmembrane region" description="Helical" evidence="5">
    <location>
        <begin position="168"/>
        <end position="190"/>
    </location>
</feature>
<dbReference type="InterPro" id="IPR020846">
    <property type="entry name" value="MFS_dom"/>
</dbReference>
<dbReference type="InterPro" id="IPR036259">
    <property type="entry name" value="MFS_trans_sf"/>
</dbReference>
<feature type="transmembrane region" description="Helical" evidence="5">
    <location>
        <begin position="279"/>
        <end position="300"/>
    </location>
</feature>
<dbReference type="Gene3D" id="1.20.1250.20">
    <property type="entry name" value="MFS general substrate transporter like domains"/>
    <property type="match status" value="1"/>
</dbReference>
<keyword evidence="4 5" id="KW-0472">Membrane</keyword>
<keyword evidence="2 5" id="KW-0812">Transmembrane</keyword>
<evidence type="ECO:0000256" key="4">
    <source>
        <dbReference type="ARBA" id="ARBA00023136"/>
    </source>
</evidence>
<feature type="transmembrane region" description="Helical" evidence="5">
    <location>
        <begin position="112"/>
        <end position="134"/>
    </location>
</feature>
<dbReference type="InterPro" id="IPR005828">
    <property type="entry name" value="MFS_sugar_transport-like"/>
</dbReference>
<dbReference type="Pfam" id="PF00083">
    <property type="entry name" value="Sugar_tr"/>
    <property type="match status" value="1"/>
</dbReference>
<dbReference type="GO" id="GO:0016020">
    <property type="term" value="C:membrane"/>
    <property type="evidence" value="ECO:0007669"/>
    <property type="project" value="UniProtKB-SubCell"/>
</dbReference>
<evidence type="ECO:0000259" key="6">
    <source>
        <dbReference type="PROSITE" id="PS50850"/>
    </source>
</evidence>
<dbReference type="PROSITE" id="PS50850">
    <property type="entry name" value="MFS"/>
    <property type="match status" value="1"/>
</dbReference>
<name>A0A8S4G6T2_PLUXY</name>
<organism evidence="7 8">
    <name type="scientific">Plutella xylostella</name>
    <name type="common">Diamondback moth</name>
    <name type="synonym">Plutella maculipennis</name>
    <dbReference type="NCBI Taxonomy" id="51655"/>
    <lineage>
        <taxon>Eukaryota</taxon>
        <taxon>Metazoa</taxon>
        <taxon>Ecdysozoa</taxon>
        <taxon>Arthropoda</taxon>
        <taxon>Hexapoda</taxon>
        <taxon>Insecta</taxon>
        <taxon>Pterygota</taxon>
        <taxon>Neoptera</taxon>
        <taxon>Endopterygota</taxon>
        <taxon>Lepidoptera</taxon>
        <taxon>Glossata</taxon>
        <taxon>Ditrysia</taxon>
        <taxon>Yponomeutoidea</taxon>
        <taxon>Plutellidae</taxon>
        <taxon>Plutella</taxon>
    </lineage>
</organism>
<dbReference type="PROSITE" id="PS00216">
    <property type="entry name" value="SUGAR_TRANSPORT_1"/>
    <property type="match status" value="1"/>
</dbReference>
<feature type="transmembrane region" description="Helical" evidence="5">
    <location>
        <begin position="312"/>
        <end position="334"/>
    </location>
</feature>
<evidence type="ECO:0000256" key="5">
    <source>
        <dbReference type="SAM" id="Phobius"/>
    </source>
</evidence>
<reference evidence="7" key="1">
    <citation type="submission" date="2020-11" db="EMBL/GenBank/DDBJ databases">
        <authorList>
            <person name="Whiteford S."/>
        </authorList>
    </citation>
    <scope>NUCLEOTIDE SEQUENCE</scope>
</reference>
<evidence type="ECO:0000256" key="1">
    <source>
        <dbReference type="ARBA" id="ARBA00004141"/>
    </source>
</evidence>
<dbReference type="AlphaFoldDB" id="A0A8S4G6T2"/>